<dbReference type="InterPro" id="IPR030489">
    <property type="entry name" value="TR_Rrf2-type_CS"/>
</dbReference>
<keyword evidence="2" id="KW-1185">Reference proteome</keyword>
<organism evidence="1 2">
    <name type="scientific">Listeria grayi DSM 20601</name>
    <dbReference type="NCBI Taxonomy" id="525367"/>
    <lineage>
        <taxon>Bacteria</taxon>
        <taxon>Bacillati</taxon>
        <taxon>Bacillota</taxon>
        <taxon>Bacilli</taxon>
        <taxon>Bacillales</taxon>
        <taxon>Listeriaceae</taxon>
        <taxon>Listeria</taxon>
    </lineage>
</organism>
<dbReference type="PANTHER" id="PTHR33221:SF9">
    <property type="entry name" value="RRF2 FAMILY PROTEIN"/>
    <property type="match status" value="1"/>
</dbReference>
<evidence type="ECO:0000313" key="1">
    <source>
        <dbReference type="EMBL" id="EFI83600.1"/>
    </source>
</evidence>
<dbReference type="PROSITE" id="PS01332">
    <property type="entry name" value="HTH_RRF2_1"/>
    <property type="match status" value="1"/>
</dbReference>
<name>D7UZ33_LISGR</name>
<accession>D7UZ33</accession>
<dbReference type="STRING" id="525367.HMPREF0556_12285"/>
<dbReference type="GO" id="GO:0005829">
    <property type="term" value="C:cytosol"/>
    <property type="evidence" value="ECO:0007669"/>
    <property type="project" value="TreeGrafter"/>
</dbReference>
<dbReference type="InterPro" id="IPR036388">
    <property type="entry name" value="WH-like_DNA-bd_sf"/>
</dbReference>
<dbReference type="GO" id="GO:0003700">
    <property type="term" value="F:DNA-binding transcription factor activity"/>
    <property type="evidence" value="ECO:0007669"/>
    <property type="project" value="TreeGrafter"/>
</dbReference>
<protein>
    <submittedName>
        <fullName evidence="1">Transcriptional regulator, Rrf2 family</fullName>
    </submittedName>
</protein>
<evidence type="ECO:0000313" key="2">
    <source>
        <dbReference type="Proteomes" id="UP000010119"/>
    </source>
</evidence>
<gene>
    <name evidence="1" type="ORF">HMPREF0556_12285</name>
</gene>
<dbReference type="PANTHER" id="PTHR33221">
    <property type="entry name" value="WINGED HELIX-TURN-HELIX TRANSCRIPTIONAL REGULATOR, RRF2 FAMILY"/>
    <property type="match status" value="1"/>
</dbReference>
<dbReference type="Pfam" id="PF02082">
    <property type="entry name" value="Rrf2"/>
    <property type="match status" value="1"/>
</dbReference>
<proteinExistence type="predicted"/>
<dbReference type="InterPro" id="IPR036390">
    <property type="entry name" value="WH_DNA-bd_sf"/>
</dbReference>
<dbReference type="eggNOG" id="COG1959">
    <property type="taxonomic scope" value="Bacteria"/>
</dbReference>
<dbReference type="Proteomes" id="UP000010119">
    <property type="component" value="Unassembled WGS sequence"/>
</dbReference>
<dbReference type="EMBL" id="ACCR02000005">
    <property type="protein sequence ID" value="EFI83600.1"/>
    <property type="molecule type" value="Genomic_DNA"/>
</dbReference>
<sequence>MRYFFAKKAAIFSNKRYYISIDKTYPRKERLMKLKNGIEQTICILIMLETQDKAKPLKSYTISERLGISDSYLKKVMRQLVVAGLVTSEAGKDGGFILAKKAEDFTMLDIYEAIEGKESFIHSTNLAAKVFLYEDIIEAKESEILNVFFEAEELFKIRLGQYKFSQLLMNTEQINKGVDWKEIPLKGK</sequence>
<dbReference type="SUPFAM" id="SSF46785">
    <property type="entry name" value="Winged helix' DNA-binding domain"/>
    <property type="match status" value="1"/>
</dbReference>
<dbReference type="PROSITE" id="PS51197">
    <property type="entry name" value="HTH_RRF2_2"/>
    <property type="match status" value="1"/>
</dbReference>
<dbReference type="NCBIfam" id="TIGR00738">
    <property type="entry name" value="rrf2_super"/>
    <property type="match status" value="1"/>
</dbReference>
<dbReference type="Gene3D" id="1.10.10.10">
    <property type="entry name" value="Winged helix-like DNA-binding domain superfamily/Winged helix DNA-binding domain"/>
    <property type="match status" value="1"/>
</dbReference>
<comment type="caution">
    <text evidence="1">The sequence shown here is derived from an EMBL/GenBank/DDBJ whole genome shotgun (WGS) entry which is preliminary data.</text>
</comment>
<dbReference type="InterPro" id="IPR000944">
    <property type="entry name" value="Tscrpt_reg_Rrf2"/>
</dbReference>
<dbReference type="HOGENOM" id="CLU_107144_1_0_9"/>
<dbReference type="AlphaFoldDB" id="D7UZ33"/>
<reference evidence="1" key="1">
    <citation type="submission" date="2010-06" db="EMBL/GenBank/DDBJ databases">
        <authorList>
            <person name="Muzny D."/>
            <person name="Qin X."/>
            <person name="Buhay C."/>
            <person name="Dugan-Rocha S."/>
            <person name="Ding Y."/>
            <person name="Chen G."/>
            <person name="Hawes A."/>
            <person name="Holder M."/>
            <person name="Jhangiani S."/>
            <person name="Johnson A."/>
            <person name="Khan Z."/>
            <person name="Li Z."/>
            <person name="Liu W."/>
            <person name="Liu X."/>
            <person name="Perez L."/>
            <person name="Shen H."/>
            <person name="Wang Q."/>
            <person name="Watt J."/>
            <person name="Xi L."/>
            <person name="Xin Y."/>
            <person name="Zhou J."/>
            <person name="Deng J."/>
            <person name="Jiang H."/>
            <person name="Liu Y."/>
            <person name="Qu J."/>
            <person name="Song X.-Z."/>
            <person name="Zhang L."/>
            <person name="Villasana D."/>
            <person name="Johnson A."/>
            <person name="Liu J."/>
            <person name="Liyanage D."/>
            <person name="Lorensuhewa L."/>
            <person name="Robinson T."/>
            <person name="Song A."/>
            <person name="Song B.-B."/>
            <person name="Dinh H."/>
            <person name="Thornton R."/>
            <person name="Coyle M."/>
            <person name="Francisco L."/>
            <person name="Jackson L."/>
            <person name="Javaid M."/>
            <person name="Korchina V."/>
            <person name="Kovar C."/>
            <person name="Mata R."/>
            <person name="Mathew T."/>
            <person name="Ngo R."/>
            <person name="Nguyen L."/>
            <person name="Nguyen N."/>
            <person name="Okwuonu G."/>
            <person name="Ongeri F."/>
            <person name="Pham C."/>
            <person name="Simmons D."/>
            <person name="Wilczek-Boney K."/>
            <person name="Hale W."/>
            <person name="Jakkamsetti A."/>
            <person name="Pham P."/>
            <person name="Ruth R."/>
            <person name="San Lucas F."/>
            <person name="Warren J."/>
            <person name="Zhang J."/>
            <person name="Zhao Z."/>
            <person name="Zhou C."/>
            <person name="Zhu D."/>
            <person name="Lee S."/>
            <person name="Bess C."/>
            <person name="Blankenburg K."/>
            <person name="Forbes L."/>
            <person name="Fu Q."/>
            <person name="Gubbala S."/>
            <person name="Hirani K."/>
            <person name="Jayaseelan J.C."/>
            <person name="Lara F."/>
            <person name="Munidasa M."/>
            <person name="Palculict T."/>
            <person name="Patil S."/>
            <person name="Pu L.-L."/>
            <person name="Saada N."/>
            <person name="Tang L."/>
            <person name="Weissenberger G."/>
            <person name="Zhu Y."/>
            <person name="Hemphill L."/>
            <person name="Shang Y."/>
            <person name="Youmans B."/>
            <person name="Ayvaz T."/>
            <person name="Ross M."/>
            <person name="Santibanez J."/>
            <person name="Aqrawi P."/>
            <person name="Gross S."/>
            <person name="Joshi V."/>
            <person name="Fowler G."/>
            <person name="Nazareth L."/>
            <person name="Reid J."/>
            <person name="Worley K."/>
            <person name="Petrosino J."/>
            <person name="Highlander S."/>
            <person name="Gibbs R."/>
        </authorList>
    </citation>
    <scope>NUCLEOTIDE SEQUENCE [LARGE SCALE GENOMIC DNA]</scope>
    <source>
        <strain evidence="1">DSM 20601</strain>
    </source>
</reference>